<dbReference type="EMBL" id="BPLR01015811">
    <property type="protein sequence ID" value="GIY78862.1"/>
    <property type="molecule type" value="Genomic_DNA"/>
</dbReference>
<proteinExistence type="predicted"/>
<evidence type="ECO:0000313" key="2">
    <source>
        <dbReference type="Proteomes" id="UP001054945"/>
    </source>
</evidence>
<dbReference type="Proteomes" id="UP001054945">
    <property type="component" value="Unassembled WGS sequence"/>
</dbReference>
<gene>
    <name evidence="1" type="ORF">CEXT_424811</name>
</gene>
<evidence type="ECO:0000313" key="1">
    <source>
        <dbReference type="EMBL" id="GIY78862.1"/>
    </source>
</evidence>
<protein>
    <submittedName>
        <fullName evidence="1">Uncharacterized protein</fullName>
    </submittedName>
</protein>
<keyword evidence="2" id="KW-1185">Reference proteome</keyword>
<reference evidence="1 2" key="1">
    <citation type="submission" date="2021-06" db="EMBL/GenBank/DDBJ databases">
        <title>Caerostris extrusa draft genome.</title>
        <authorList>
            <person name="Kono N."/>
            <person name="Arakawa K."/>
        </authorList>
    </citation>
    <scope>NUCLEOTIDE SEQUENCE [LARGE SCALE GENOMIC DNA]</scope>
</reference>
<organism evidence="1 2">
    <name type="scientific">Caerostris extrusa</name>
    <name type="common">Bark spider</name>
    <name type="synonym">Caerostris bankana</name>
    <dbReference type="NCBI Taxonomy" id="172846"/>
    <lineage>
        <taxon>Eukaryota</taxon>
        <taxon>Metazoa</taxon>
        <taxon>Ecdysozoa</taxon>
        <taxon>Arthropoda</taxon>
        <taxon>Chelicerata</taxon>
        <taxon>Arachnida</taxon>
        <taxon>Araneae</taxon>
        <taxon>Araneomorphae</taxon>
        <taxon>Entelegynae</taxon>
        <taxon>Araneoidea</taxon>
        <taxon>Araneidae</taxon>
        <taxon>Caerostris</taxon>
    </lineage>
</organism>
<accession>A0AAV4W7Z4</accession>
<dbReference type="AlphaFoldDB" id="A0AAV4W7Z4"/>
<comment type="caution">
    <text evidence="1">The sequence shown here is derived from an EMBL/GenBank/DDBJ whole genome shotgun (WGS) entry which is preliminary data.</text>
</comment>
<sequence length="102" mass="11260">MGKNKKEQNTLLFLFGCVRDEKVRQSCCVRIAALLATVQAMVGNILLRSNAGLFHSAGGCHLASGTETQWYAIPMSGTVRMGQIIKTCRTIEKYNSKKKLKP</sequence>
<name>A0AAV4W7Z4_CAEEX</name>